<organism evidence="2 3">
    <name type="scientific">Arcicella lustrica</name>
    <dbReference type="NCBI Taxonomy" id="2984196"/>
    <lineage>
        <taxon>Bacteria</taxon>
        <taxon>Pseudomonadati</taxon>
        <taxon>Bacteroidota</taxon>
        <taxon>Cytophagia</taxon>
        <taxon>Cytophagales</taxon>
        <taxon>Flectobacillaceae</taxon>
        <taxon>Arcicella</taxon>
    </lineage>
</organism>
<reference evidence="2 3" key="1">
    <citation type="submission" date="2023-12" db="EMBL/GenBank/DDBJ databases">
        <title>Novel species of the genus Arcicella isolated from rivers.</title>
        <authorList>
            <person name="Lu H."/>
        </authorList>
    </citation>
    <scope>NUCLEOTIDE SEQUENCE [LARGE SCALE GENOMIC DNA]</scope>
    <source>
        <strain evidence="2 3">DC25W</strain>
    </source>
</reference>
<dbReference type="PROSITE" id="PS50943">
    <property type="entry name" value="HTH_CROC1"/>
    <property type="match status" value="1"/>
</dbReference>
<sequence>MALLDDLLAEITPEQQARTDRKMRIAVMIADAMQAKNLGRKQFADKIGRRPSEITKWLSGTHNFTVETIADIERTLNIKIFNLSNKNKINPTKSSQSTPQHTA</sequence>
<dbReference type="RefSeq" id="WP_323258294.1">
    <property type="nucleotide sequence ID" value="NZ_JAYGIM010000007.1"/>
</dbReference>
<dbReference type="Proteomes" id="UP001302222">
    <property type="component" value="Unassembled WGS sequence"/>
</dbReference>
<proteinExistence type="predicted"/>
<evidence type="ECO:0000259" key="1">
    <source>
        <dbReference type="PROSITE" id="PS50943"/>
    </source>
</evidence>
<name>A0ABU5SI03_9BACT</name>
<feature type="domain" description="HTH cro/C1-type" evidence="1">
    <location>
        <begin position="29"/>
        <end position="83"/>
    </location>
</feature>
<comment type="caution">
    <text evidence="2">The sequence shown here is derived from an EMBL/GenBank/DDBJ whole genome shotgun (WGS) entry which is preliminary data.</text>
</comment>
<dbReference type="CDD" id="cd00093">
    <property type="entry name" value="HTH_XRE"/>
    <property type="match status" value="1"/>
</dbReference>
<dbReference type="InterPro" id="IPR010982">
    <property type="entry name" value="Lambda_DNA-bd_dom_sf"/>
</dbReference>
<dbReference type="SMART" id="SM00530">
    <property type="entry name" value="HTH_XRE"/>
    <property type="match status" value="1"/>
</dbReference>
<dbReference type="Pfam" id="PF01381">
    <property type="entry name" value="HTH_3"/>
    <property type="match status" value="1"/>
</dbReference>
<dbReference type="Gene3D" id="1.10.260.40">
    <property type="entry name" value="lambda repressor-like DNA-binding domains"/>
    <property type="match status" value="1"/>
</dbReference>
<accession>A0ABU5SI03</accession>
<keyword evidence="3" id="KW-1185">Reference proteome</keyword>
<dbReference type="SUPFAM" id="SSF47413">
    <property type="entry name" value="lambda repressor-like DNA-binding domains"/>
    <property type="match status" value="1"/>
</dbReference>
<gene>
    <name evidence="2" type="ORF">VB798_09780</name>
</gene>
<evidence type="ECO:0000313" key="2">
    <source>
        <dbReference type="EMBL" id="MEA5426861.1"/>
    </source>
</evidence>
<dbReference type="InterPro" id="IPR001387">
    <property type="entry name" value="Cro/C1-type_HTH"/>
</dbReference>
<dbReference type="EMBL" id="JAYGIM010000007">
    <property type="protein sequence ID" value="MEA5426861.1"/>
    <property type="molecule type" value="Genomic_DNA"/>
</dbReference>
<protein>
    <submittedName>
        <fullName evidence="2">Helix-turn-helix transcriptional regulator</fullName>
    </submittedName>
</protein>
<evidence type="ECO:0000313" key="3">
    <source>
        <dbReference type="Proteomes" id="UP001302222"/>
    </source>
</evidence>